<feature type="region of interest" description="Disordered" evidence="2">
    <location>
        <begin position="29"/>
        <end position="73"/>
    </location>
</feature>
<feature type="region of interest" description="Disordered" evidence="2">
    <location>
        <begin position="567"/>
        <end position="624"/>
    </location>
</feature>
<feature type="compositionally biased region" description="Acidic residues" evidence="2">
    <location>
        <begin position="58"/>
        <end position="73"/>
    </location>
</feature>
<keyword evidence="5" id="KW-1185">Reference proteome</keyword>
<feature type="compositionally biased region" description="Basic and acidic residues" evidence="2">
    <location>
        <begin position="577"/>
        <end position="592"/>
    </location>
</feature>
<dbReference type="PANTHER" id="PTHR14490">
    <property type="entry name" value="ZINC FINGER, ZZ TYPE"/>
    <property type="match status" value="1"/>
</dbReference>
<feature type="compositionally biased region" description="Acidic residues" evidence="2">
    <location>
        <begin position="387"/>
        <end position="405"/>
    </location>
</feature>
<evidence type="ECO:0000313" key="4">
    <source>
        <dbReference type="EMBL" id="KAJ8421886.1"/>
    </source>
</evidence>
<feature type="region of interest" description="Disordered" evidence="2">
    <location>
        <begin position="385"/>
        <end position="418"/>
    </location>
</feature>
<feature type="domain" description="Kri1-like C-terminal" evidence="3">
    <location>
        <begin position="478"/>
        <end position="548"/>
    </location>
</feature>
<dbReference type="InterPro" id="IPR018034">
    <property type="entry name" value="Kri1"/>
</dbReference>
<feature type="compositionally biased region" description="Basic and acidic residues" evidence="2">
    <location>
        <begin position="116"/>
        <end position="137"/>
    </location>
</feature>
<accession>A0A9Q1GJJ9</accession>
<feature type="compositionally biased region" description="Basic and acidic residues" evidence="2">
    <location>
        <begin position="29"/>
        <end position="47"/>
    </location>
</feature>
<feature type="compositionally biased region" description="Acidic residues" evidence="2">
    <location>
        <begin position="201"/>
        <end position="212"/>
    </location>
</feature>
<dbReference type="Pfam" id="PF12936">
    <property type="entry name" value="Kri1_C"/>
    <property type="match status" value="1"/>
</dbReference>
<feature type="region of interest" description="Disordered" evidence="2">
    <location>
        <begin position="300"/>
        <end position="319"/>
    </location>
</feature>
<dbReference type="OrthoDB" id="10252032at2759"/>
<dbReference type="GO" id="GO:0005730">
    <property type="term" value="C:nucleolus"/>
    <property type="evidence" value="ECO:0007669"/>
    <property type="project" value="TreeGrafter"/>
</dbReference>
<feature type="compositionally biased region" description="Basic and acidic residues" evidence="2">
    <location>
        <begin position="190"/>
        <end position="200"/>
    </location>
</feature>
<dbReference type="PANTHER" id="PTHR14490:SF5">
    <property type="entry name" value="PROTEIN KRI1 HOMOLOG"/>
    <property type="match status" value="1"/>
</dbReference>
<comment type="similarity">
    <text evidence="1">Belongs to the KRI1 family.</text>
</comment>
<evidence type="ECO:0000256" key="1">
    <source>
        <dbReference type="ARBA" id="ARBA00007473"/>
    </source>
</evidence>
<dbReference type="GO" id="GO:0000447">
    <property type="term" value="P:endonucleolytic cleavage in ITS1 to separate SSU-rRNA from 5.8S rRNA and LSU-rRNA from tricistronic rRNA transcript (SSU-rRNA, 5.8S rRNA, LSU-rRNA)"/>
    <property type="evidence" value="ECO:0007669"/>
    <property type="project" value="TreeGrafter"/>
</dbReference>
<comment type="caution">
    <text evidence="4">The sequence shown here is derived from an EMBL/GenBank/DDBJ whole genome shotgun (WGS) entry which is preliminary data.</text>
</comment>
<feature type="compositionally biased region" description="Polar residues" evidence="2">
    <location>
        <begin position="593"/>
        <end position="604"/>
    </location>
</feature>
<feature type="region of interest" description="Disordered" evidence="2">
    <location>
        <begin position="94"/>
        <end position="137"/>
    </location>
</feature>
<organism evidence="4 5">
    <name type="scientific">Carnegiea gigantea</name>
    <dbReference type="NCBI Taxonomy" id="171969"/>
    <lineage>
        <taxon>Eukaryota</taxon>
        <taxon>Viridiplantae</taxon>
        <taxon>Streptophyta</taxon>
        <taxon>Embryophyta</taxon>
        <taxon>Tracheophyta</taxon>
        <taxon>Spermatophyta</taxon>
        <taxon>Magnoliopsida</taxon>
        <taxon>eudicotyledons</taxon>
        <taxon>Gunneridae</taxon>
        <taxon>Pentapetalae</taxon>
        <taxon>Caryophyllales</taxon>
        <taxon>Cactineae</taxon>
        <taxon>Cactaceae</taxon>
        <taxon>Cactoideae</taxon>
        <taxon>Echinocereeae</taxon>
        <taxon>Carnegiea</taxon>
    </lineage>
</organism>
<gene>
    <name evidence="4" type="ORF">Cgig2_009605</name>
</gene>
<evidence type="ECO:0000256" key="2">
    <source>
        <dbReference type="SAM" id="MobiDB-lite"/>
    </source>
</evidence>
<dbReference type="InterPro" id="IPR024626">
    <property type="entry name" value="Kri1-like_C"/>
</dbReference>
<evidence type="ECO:0000259" key="3">
    <source>
        <dbReference type="Pfam" id="PF12936"/>
    </source>
</evidence>
<evidence type="ECO:0000313" key="5">
    <source>
        <dbReference type="Proteomes" id="UP001153076"/>
    </source>
</evidence>
<dbReference type="Proteomes" id="UP001153076">
    <property type="component" value="Unassembled WGS sequence"/>
</dbReference>
<proteinExistence type="inferred from homology"/>
<dbReference type="AlphaFoldDB" id="A0A9Q1GJJ9"/>
<dbReference type="GO" id="GO:0030686">
    <property type="term" value="C:90S preribosome"/>
    <property type="evidence" value="ECO:0007669"/>
    <property type="project" value="TreeGrafter"/>
</dbReference>
<dbReference type="EMBL" id="JAKOGI010002482">
    <property type="protein sequence ID" value="KAJ8421886.1"/>
    <property type="molecule type" value="Genomic_DNA"/>
</dbReference>
<feature type="region of interest" description="Disordered" evidence="2">
    <location>
        <begin position="178"/>
        <end position="214"/>
    </location>
</feature>
<feature type="compositionally biased region" description="Basic residues" evidence="2">
    <location>
        <begin position="606"/>
        <end position="619"/>
    </location>
</feature>
<protein>
    <recommendedName>
        <fullName evidence="3">Kri1-like C-terminal domain-containing protein</fullName>
    </recommendedName>
</protein>
<dbReference type="Pfam" id="PF05178">
    <property type="entry name" value="Kri1"/>
    <property type="match status" value="1"/>
</dbReference>
<sequence>MGMNLFDDAGDDDVEKISNIEINTEFAKRYEHNKKREDLQRLEEMKKKGLIPNSGSDSESESESESYDENDDDDVKALFDGLLKVRMKDPILKERDAKLFESSSDEDEDDDDDVDGKESGDGKKREKEKPKYLKDVRAQHLIEEGAEFDEDEDNEKEKVKTYVEEQEDLRKAVLDAMAEAEKENGDEDGDFLKLKERERENPEDDGGVGDEEIEKRLDEYFGKDEKLDENNKFLKDFFKNKLWIDKDKEKRPIEDDLVGISDDEEALEKQEDYEREYNFRFEENASDRVLGHSRFIEGSVRKETNARKQQRERKKERLAQAELERREEVKRLKNLKKKEIQERLDKIREIAGVSGESIPLTEEDLEGDFDPDEFDKKMKAAFGDTYYEAEDADPGFGSDGDESESDLEKPDFEKEDELLGLPKDWDVIKSNDGFLAEREKRLKSKVHNEGDGDDDQLLLQEGKKKRKRKLSLKEKLALDKELEELYKLDYEDAIGDLKTRFKYRDVAPRKYGLSAAHILMMDDKELNQYVSLKKLAPYREKEWAVPRMQRTSFMLKKGALLEAAMNRQVGRKRRRRTDLGETSRLHGDERAQMEQSSNDESNLSRAAKRRRRQKGKKLPQSRLLAYGKIPSIGEEICDSEGLLGLHHNS</sequence>
<name>A0A9Q1GJJ9_9CARY</name>
<feature type="compositionally biased region" description="Acidic residues" evidence="2">
    <location>
        <begin position="103"/>
        <end position="115"/>
    </location>
</feature>
<reference evidence="4" key="1">
    <citation type="submission" date="2022-04" db="EMBL/GenBank/DDBJ databases">
        <title>Carnegiea gigantea Genome sequencing and assembly v2.</title>
        <authorList>
            <person name="Copetti D."/>
            <person name="Sanderson M.J."/>
            <person name="Burquez A."/>
            <person name="Wojciechowski M.F."/>
        </authorList>
    </citation>
    <scope>NUCLEOTIDE SEQUENCE</scope>
    <source>
        <strain evidence="4">SGP5-SGP5p</strain>
        <tissue evidence="4">Aerial part</tissue>
    </source>
</reference>